<protein>
    <submittedName>
        <fullName evidence="1">Uncharacterized protein</fullName>
    </submittedName>
</protein>
<dbReference type="EMBL" id="CAJHCQ010000004">
    <property type="protein sequence ID" value="CAD6528038.1"/>
    <property type="molecule type" value="Genomic_DNA"/>
</dbReference>
<dbReference type="RefSeq" id="WP_201695844.1">
    <property type="nucleotide sequence ID" value="NZ_CAJHCQ010000004.1"/>
</dbReference>
<reference evidence="1 2" key="1">
    <citation type="submission" date="2020-10" db="EMBL/GenBank/DDBJ databases">
        <authorList>
            <person name="Peeters C."/>
        </authorList>
    </citation>
    <scope>NUCLEOTIDE SEQUENCE [LARGE SCALE GENOMIC DNA]</scope>
    <source>
        <strain evidence="1 2">LMG 27952</strain>
    </source>
</reference>
<organism evidence="1 2">
    <name type="scientific">Paraburkholderia hiiakae</name>
    <dbReference type="NCBI Taxonomy" id="1081782"/>
    <lineage>
        <taxon>Bacteria</taxon>
        <taxon>Pseudomonadati</taxon>
        <taxon>Pseudomonadota</taxon>
        <taxon>Betaproteobacteria</taxon>
        <taxon>Burkholderiales</taxon>
        <taxon>Burkholderiaceae</taxon>
        <taxon>Paraburkholderia</taxon>
    </lineage>
</organism>
<sequence length="132" mass="15223">MWNTLAVPLETGWQCTLIPGPKYYDLTSWGRGYGNMSARALYPNAGRDKSWSWDERSLSEVNKSELWEKDRIRQLADDRAAFARHFRPNWDLRSITGAKALRDVQAFVRDSLNLAHWNLPTDNAAINLMVNL</sequence>
<proteinExistence type="predicted"/>
<evidence type="ECO:0000313" key="1">
    <source>
        <dbReference type="EMBL" id="CAD6528038.1"/>
    </source>
</evidence>
<dbReference type="Proteomes" id="UP000656319">
    <property type="component" value="Unassembled WGS sequence"/>
</dbReference>
<comment type="caution">
    <text evidence="1">The sequence shown here is derived from an EMBL/GenBank/DDBJ whole genome shotgun (WGS) entry which is preliminary data.</text>
</comment>
<gene>
    <name evidence="1" type="ORF">LMG27952_02125</name>
</gene>
<name>A0ABM8NIX2_9BURK</name>
<accession>A0ABM8NIX2</accession>
<evidence type="ECO:0000313" key="2">
    <source>
        <dbReference type="Proteomes" id="UP000656319"/>
    </source>
</evidence>
<keyword evidence="2" id="KW-1185">Reference proteome</keyword>